<accession>A0A8S5UGE5</accession>
<reference evidence="1" key="1">
    <citation type="journal article" date="2021" name="Proc. Natl. Acad. Sci. U.S.A.">
        <title>A Catalog of Tens of Thousands of Viruses from Human Metagenomes Reveals Hidden Associations with Chronic Diseases.</title>
        <authorList>
            <person name="Tisza M.J."/>
            <person name="Buck C.B."/>
        </authorList>
    </citation>
    <scope>NUCLEOTIDE SEQUENCE</scope>
    <source>
        <strain evidence="1">Ctshb19</strain>
    </source>
</reference>
<organism evidence="1">
    <name type="scientific">Myoviridae sp. ctshb19</name>
    <dbReference type="NCBI Taxonomy" id="2825194"/>
    <lineage>
        <taxon>Viruses</taxon>
        <taxon>Duplodnaviria</taxon>
        <taxon>Heunggongvirae</taxon>
        <taxon>Uroviricota</taxon>
        <taxon>Caudoviricetes</taxon>
    </lineage>
</organism>
<sequence>MFVMGLIAFVMVIGEHVQEAWRRARCYVRDRDAKYRDKQ</sequence>
<proteinExistence type="predicted"/>
<evidence type="ECO:0000313" key="1">
    <source>
        <dbReference type="EMBL" id="DAF93454.1"/>
    </source>
</evidence>
<name>A0A8S5UGE5_9CAUD</name>
<protein>
    <submittedName>
        <fullName evidence="1">Uncharacterized protein</fullName>
    </submittedName>
</protein>
<dbReference type="EMBL" id="BK016086">
    <property type="protein sequence ID" value="DAF93454.1"/>
    <property type="molecule type" value="Genomic_DNA"/>
</dbReference>